<dbReference type="EMBL" id="JADIMD010000118">
    <property type="protein sequence ID" value="MBO8475202.1"/>
    <property type="molecule type" value="Genomic_DNA"/>
</dbReference>
<dbReference type="Proteomes" id="UP000823757">
    <property type="component" value="Unassembled WGS sequence"/>
</dbReference>
<dbReference type="Gene3D" id="1.10.1020.10">
    <property type="entry name" value="Adenine-specific Methyltransferase, Domain 2"/>
    <property type="match status" value="1"/>
</dbReference>
<dbReference type="GO" id="GO:0006298">
    <property type="term" value="P:mismatch repair"/>
    <property type="evidence" value="ECO:0007669"/>
    <property type="project" value="TreeGrafter"/>
</dbReference>
<dbReference type="InterPro" id="IPR012263">
    <property type="entry name" value="M_m6A_EcoRV"/>
</dbReference>
<comment type="similarity">
    <text evidence="1">Belongs to the N(4)/N(6)-methyltransferase family.</text>
</comment>
<dbReference type="Gene3D" id="3.40.50.150">
    <property type="entry name" value="Vaccinia Virus protein VP39"/>
    <property type="match status" value="1"/>
</dbReference>
<comment type="catalytic activity">
    <reaction evidence="6">
        <text>a 2'-deoxyadenosine in DNA + S-adenosyl-L-methionine = an N(6)-methyl-2'-deoxyadenosine in DNA + S-adenosyl-L-homocysteine + H(+)</text>
        <dbReference type="Rhea" id="RHEA:15197"/>
        <dbReference type="Rhea" id="RHEA-COMP:12418"/>
        <dbReference type="Rhea" id="RHEA-COMP:12419"/>
        <dbReference type="ChEBI" id="CHEBI:15378"/>
        <dbReference type="ChEBI" id="CHEBI:57856"/>
        <dbReference type="ChEBI" id="CHEBI:59789"/>
        <dbReference type="ChEBI" id="CHEBI:90615"/>
        <dbReference type="ChEBI" id="CHEBI:90616"/>
        <dbReference type="EC" id="2.1.1.72"/>
    </reaction>
</comment>
<name>A0A9D9NJ00_9BACT</name>
<dbReference type="GO" id="GO:0032259">
    <property type="term" value="P:methylation"/>
    <property type="evidence" value="ECO:0007669"/>
    <property type="project" value="UniProtKB-KW"/>
</dbReference>
<reference evidence="7" key="1">
    <citation type="submission" date="2020-10" db="EMBL/GenBank/DDBJ databases">
        <authorList>
            <person name="Gilroy R."/>
        </authorList>
    </citation>
    <scope>NUCLEOTIDE SEQUENCE</scope>
    <source>
        <strain evidence="7">B1-13419</strain>
    </source>
</reference>
<evidence type="ECO:0000256" key="6">
    <source>
        <dbReference type="ARBA" id="ARBA00047942"/>
    </source>
</evidence>
<proteinExistence type="inferred from homology"/>
<dbReference type="AlphaFoldDB" id="A0A9D9NJ00"/>
<dbReference type="InterPro" id="IPR023095">
    <property type="entry name" value="Ade_MeTrfase_dom_2"/>
</dbReference>
<evidence type="ECO:0000256" key="1">
    <source>
        <dbReference type="ARBA" id="ARBA00006594"/>
    </source>
</evidence>
<gene>
    <name evidence="7" type="ORF">IAB91_07935</name>
</gene>
<dbReference type="GO" id="GO:1904047">
    <property type="term" value="F:S-adenosyl-L-methionine binding"/>
    <property type="evidence" value="ECO:0007669"/>
    <property type="project" value="TreeGrafter"/>
</dbReference>
<sequence>MNYTPLRYPGGKSLMTSFFIDLFEYNEMKDVVYVEPFAGGAGAAVNLLVSGKVERICINDANVGIYSFWNSLVSEPERMIAKVVETPVTFSEWQLQRDIYQNSNSPSFELGFAVFFLSRTNRSGIISAGPIGGSSNEKQALAKYKIDCRFNKKDLIKRMERIAEKANSIQVYNMDALNFINVIPENAFVYLDPPYFVKGQCLYMNHYTECDHHNLSESLKRASFKWLLSYDDVPKIREIYKAFDLYNFPLAYTASNVRNGMELITHSRNIKFPESPVIKRRKSNNIELVKI</sequence>
<protein>
    <recommendedName>
        <fullName evidence="2">site-specific DNA-methyltransferase (adenine-specific)</fullName>
        <ecNumber evidence="2">2.1.1.72</ecNumber>
    </recommendedName>
</protein>
<dbReference type="GO" id="GO:0009007">
    <property type="term" value="F:site-specific DNA-methyltransferase (adenine-specific) activity"/>
    <property type="evidence" value="ECO:0007669"/>
    <property type="project" value="UniProtKB-EC"/>
</dbReference>
<evidence type="ECO:0000256" key="4">
    <source>
        <dbReference type="ARBA" id="ARBA00022679"/>
    </source>
</evidence>
<evidence type="ECO:0000313" key="8">
    <source>
        <dbReference type="Proteomes" id="UP000823757"/>
    </source>
</evidence>
<dbReference type="PANTHER" id="PTHR30481">
    <property type="entry name" value="DNA ADENINE METHYLASE"/>
    <property type="match status" value="1"/>
</dbReference>
<dbReference type="PRINTS" id="PR00505">
    <property type="entry name" value="D12N6MTFRASE"/>
</dbReference>
<dbReference type="Pfam" id="PF02086">
    <property type="entry name" value="MethyltransfD12"/>
    <property type="match status" value="1"/>
</dbReference>
<comment type="caution">
    <text evidence="7">The sequence shown here is derived from an EMBL/GenBank/DDBJ whole genome shotgun (WGS) entry which is preliminary data.</text>
</comment>
<dbReference type="EC" id="2.1.1.72" evidence="2"/>
<evidence type="ECO:0000256" key="3">
    <source>
        <dbReference type="ARBA" id="ARBA00022603"/>
    </source>
</evidence>
<reference evidence="7" key="2">
    <citation type="journal article" date="2021" name="PeerJ">
        <title>Extensive microbial diversity within the chicken gut microbiome revealed by metagenomics and culture.</title>
        <authorList>
            <person name="Gilroy R."/>
            <person name="Ravi A."/>
            <person name="Getino M."/>
            <person name="Pursley I."/>
            <person name="Horton D.L."/>
            <person name="Alikhan N.F."/>
            <person name="Baker D."/>
            <person name="Gharbi K."/>
            <person name="Hall N."/>
            <person name="Watson M."/>
            <person name="Adriaenssens E.M."/>
            <person name="Foster-Nyarko E."/>
            <person name="Jarju S."/>
            <person name="Secka A."/>
            <person name="Antonio M."/>
            <person name="Oren A."/>
            <person name="Chaudhuri R.R."/>
            <person name="La Ragione R."/>
            <person name="Hildebrand F."/>
            <person name="Pallen M.J."/>
        </authorList>
    </citation>
    <scope>NUCLEOTIDE SEQUENCE</scope>
    <source>
        <strain evidence="7">B1-13419</strain>
    </source>
</reference>
<evidence type="ECO:0000256" key="5">
    <source>
        <dbReference type="ARBA" id="ARBA00022691"/>
    </source>
</evidence>
<dbReference type="InterPro" id="IPR012327">
    <property type="entry name" value="MeTrfase_D12"/>
</dbReference>
<dbReference type="InterPro" id="IPR029063">
    <property type="entry name" value="SAM-dependent_MTases_sf"/>
</dbReference>
<dbReference type="PIRSF" id="PIRSF000398">
    <property type="entry name" value="M_m6A_EcoRV"/>
    <property type="match status" value="1"/>
</dbReference>
<dbReference type="SUPFAM" id="SSF53335">
    <property type="entry name" value="S-adenosyl-L-methionine-dependent methyltransferases"/>
    <property type="match status" value="1"/>
</dbReference>
<keyword evidence="5" id="KW-0949">S-adenosyl-L-methionine</keyword>
<dbReference type="PANTHER" id="PTHR30481:SF2">
    <property type="entry name" value="SITE-SPECIFIC DNA-METHYLTRANSFERASE (ADENINE-SPECIFIC)"/>
    <property type="match status" value="1"/>
</dbReference>
<evidence type="ECO:0000256" key="2">
    <source>
        <dbReference type="ARBA" id="ARBA00011900"/>
    </source>
</evidence>
<keyword evidence="4" id="KW-0808">Transferase</keyword>
<evidence type="ECO:0000313" key="7">
    <source>
        <dbReference type="EMBL" id="MBO8475202.1"/>
    </source>
</evidence>
<dbReference type="GO" id="GO:0009307">
    <property type="term" value="P:DNA restriction-modification system"/>
    <property type="evidence" value="ECO:0007669"/>
    <property type="project" value="InterPro"/>
</dbReference>
<keyword evidence="3 7" id="KW-0489">Methyltransferase</keyword>
<organism evidence="7 8">
    <name type="scientific">Candidatus Cryptobacteroides faecigallinarum</name>
    <dbReference type="NCBI Taxonomy" id="2840763"/>
    <lineage>
        <taxon>Bacteria</taxon>
        <taxon>Pseudomonadati</taxon>
        <taxon>Bacteroidota</taxon>
        <taxon>Bacteroidia</taxon>
        <taxon>Bacteroidales</taxon>
        <taxon>Candidatus Cryptobacteroides</taxon>
    </lineage>
</organism>
<accession>A0A9D9NJ00</accession>
<dbReference type="GO" id="GO:0043565">
    <property type="term" value="F:sequence-specific DNA binding"/>
    <property type="evidence" value="ECO:0007669"/>
    <property type="project" value="TreeGrafter"/>
</dbReference>